<name>A0ABU6NRJ2_9BACI</name>
<keyword evidence="2" id="KW-1185">Reference proteome</keyword>
<dbReference type="Proteomes" id="UP001342826">
    <property type="component" value="Unassembled WGS sequence"/>
</dbReference>
<accession>A0ABU6NRJ2</accession>
<evidence type="ECO:0000313" key="1">
    <source>
        <dbReference type="EMBL" id="MED4399784.1"/>
    </source>
</evidence>
<dbReference type="RefSeq" id="WP_328014505.1">
    <property type="nucleotide sequence ID" value="NZ_JARTFS010000001.1"/>
</dbReference>
<organism evidence="1 2">
    <name type="scientific">Metabacillus fastidiosus</name>
    <dbReference type="NCBI Taxonomy" id="1458"/>
    <lineage>
        <taxon>Bacteria</taxon>
        <taxon>Bacillati</taxon>
        <taxon>Bacillota</taxon>
        <taxon>Bacilli</taxon>
        <taxon>Bacillales</taxon>
        <taxon>Bacillaceae</taxon>
        <taxon>Metabacillus</taxon>
    </lineage>
</organism>
<proteinExistence type="predicted"/>
<comment type="caution">
    <text evidence="1">The sequence shown here is derived from an EMBL/GenBank/DDBJ whole genome shotgun (WGS) entry which is preliminary data.</text>
</comment>
<sequence length="86" mass="10117">MTKYYSFDEAVEIMKSGQVMGGGDECDYYFMIDGQVYGGSSADPDHHELDLERERQRKFYVIDGMTNECYIEWIKEGFSEFVKRED</sequence>
<reference evidence="1 2" key="1">
    <citation type="submission" date="2023-03" db="EMBL/GenBank/DDBJ databases">
        <title>Bacillus Genome Sequencing.</title>
        <authorList>
            <person name="Dunlap C."/>
        </authorList>
    </citation>
    <scope>NUCLEOTIDE SEQUENCE [LARGE SCALE GENOMIC DNA]</scope>
    <source>
        <strain evidence="1 2">NRS-1717</strain>
    </source>
</reference>
<gene>
    <name evidence="1" type="ORF">P9271_00220</name>
</gene>
<protein>
    <submittedName>
        <fullName evidence="1">Uncharacterized protein</fullName>
    </submittedName>
</protein>
<dbReference type="EMBL" id="JARTFS010000001">
    <property type="protein sequence ID" value="MED4399784.1"/>
    <property type="molecule type" value="Genomic_DNA"/>
</dbReference>
<evidence type="ECO:0000313" key="2">
    <source>
        <dbReference type="Proteomes" id="UP001342826"/>
    </source>
</evidence>